<evidence type="ECO:0000256" key="3">
    <source>
        <dbReference type="RuleBase" id="RU000454"/>
    </source>
</evidence>
<feature type="chain" id="PRO_5047166100" description="Peptidase A1 domain-containing protein" evidence="5">
    <location>
        <begin position="25"/>
        <end position="492"/>
    </location>
</feature>
<name>A0ABP1CJ21_9APHY</name>
<dbReference type="InterPro" id="IPR001969">
    <property type="entry name" value="Aspartic_peptidase_AS"/>
</dbReference>
<dbReference type="PROSITE" id="PS51767">
    <property type="entry name" value="PEPTIDASE_A1"/>
    <property type="match status" value="1"/>
</dbReference>
<accession>A0ABP1CJ21</accession>
<dbReference type="PANTHER" id="PTHR47966:SF6">
    <property type="entry name" value="PEPTIDASE A1 DOMAIN-CONTAINING PROTEIN"/>
    <property type="match status" value="1"/>
</dbReference>
<keyword evidence="3" id="KW-0645">Protease</keyword>
<dbReference type="PROSITE" id="PS00141">
    <property type="entry name" value="ASP_PROTEASE"/>
    <property type="match status" value="1"/>
</dbReference>
<dbReference type="CDD" id="cd05471">
    <property type="entry name" value="pepsin_like"/>
    <property type="match status" value="1"/>
</dbReference>
<feature type="domain" description="Peptidase A1" evidence="6">
    <location>
        <begin position="89"/>
        <end position="420"/>
    </location>
</feature>
<evidence type="ECO:0000256" key="5">
    <source>
        <dbReference type="SAM" id="SignalP"/>
    </source>
</evidence>
<proteinExistence type="inferred from homology"/>
<dbReference type="InterPro" id="IPR021109">
    <property type="entry name" value="Peptidase_aspartic_dom_sf"/>
</dbReference>
<reference evidence="8" key="1">
    <citation type="submission" date="2024-04" db="EMBL/GenBank/DDBJ databases">
        <authorList>
            <person name="Shaw F."/>
            <person name="Minotto A."/>
        </authorList>
    </citation>
    <scope>NUCLEOTIDE SEQUENCE [LARGE SCALE GENOMIC DNA]</scope>
</reference>
<comment type="similarity">
    <text evidence="1 3">Belongs to the peptidase A1 family.</text>
</comment>
<dbReference type="PRINTS" id="PR00792">
    <property type="entry name" value="PEPSIN"/>
</dbReference>
<feature type="region of interest" description="Disordered" evidence="4">
    <location>
        <begin position="117"/>
        <end position="142"/>
    </location>
</feature>
<dbReference type="PANTHER" id="PTHR47966">
    <property type="entry name" value="BETA-SITE APP-CLEAVING ENZYME, ISOFORM A-RELATED"/>
    <property type="match status" value="1"/>
</dbReference>
<dbReference type="Proteomes" id="UP001497453">
    <property type="component" value="Chromosome 1"/>
</dbReference>
<evidence type="ECO:0000313" key="8">
    <source>
        <dbReference type="Proteomes" id="UP001497453"/>
    </source>
</evidence>
<feature type="signal peptide" evidence="5">
    <location>
        <begin position="1"/>
        <end position="24"/>
    </location>
</feature>
<evidence type="ECO:0000313" key="7">
    <source>
        <dbReference type="EMBL" id="CAL1694107.1"/>
    </source>
</evidence>
<gene>
    <name evidence="7" type="ORF">GFSPODELE1_LOCUS160</name>
</gene>
<keyword evidence="2 3" id="KW-0064">Aspartyl protease</keyword>
<keyword evidence="5" id="KW-0732">Signal</keyword>
<protein>
    <recommendedName>
        <fullName evidence="6">Peptidase A1 domain-containing protein</fullName>
    </recommendedName>
</protein>
<evidence type="ECO:0000259" key="6">
    <source>
        <dbReference type="PROSITE" id="PS51767"/>
    </source>
</evidence>
<dbReference type="Gene3D" id="2.40.70.10">
    <property type="entry name" value="Acid Proteases"/>
    <property type="match status" value="2"/>
</dbReference>
<evidence type="ECO:0000256" key="4">
    <source>
        <dbReference type="SAM" id="MobiDB-lite"/>
    </source>
</evidence>
<dbReference type="InterPro" id="IPR001461">
    <property type="entry name" value="Aspartic_peptidase_A1"/>
</dbReference>
<dbReference type="Pfam" id="PF00026">
    <property type="entry name" value="Asp"/>
    <property type="match status" value="1"/>
</dbReference>
<evidence type="ECO:0000256" key="2">
    <source>
        <dbReference type="ARBA" id="ARBA00022750"/>
    </source>
</evidence>
<organism evidence="7 8">
    <name type="scientific">Somion occarium</name>
    <dbReference type="NCBI Taxonomy" id="3059160"/>
    <lineage>
        <taxon>Eukaryota</taxon>
        <taxon>Fungi</taxon>
        <taxon>Dikarya</taxon>
        <taxon>Basidiomycota</taxon>
        <taxon>Agaricomycotina</taxon>
        <taxon>Agaricomycetes</taxon>
        <taxon>Polyporales</taxon>
        <taxon>Cerrenaceae</taxon>
        <taxon>Somion</taxon>
    </lineage>
</organism>
<dbReference type="EMBL" id="OZ037944">
    <property type="protein sequence ID" value="CAL1694107.1"/>
    <property type="molecule type" value="Genomic_DNA"/>
</dbReference>
<dbReference type="InterPro" id="IPR034164">
    <property type="entry name" value="Pepsin-like_dom"/>
</dbReference>
<sequence>MRDSLPLSLLALLSLLSTTVNVLAVPSAVSGQSIPIIRRSRVPQNDKDLAAWAQKHKAYIEAKYGFSKPTEKRANGLNLLTDLQFDSSYFGSIAVGTPPTTFNVILDTGSSDLWLSTSTSESTSRQGQDNIPQYNPSSSSSFEQVNDTFSIQYGSGAAKGVLGKDTVQFSGFQVTGQTFGLVTQTTAQLLSTPLSGLMGLAFEDIASSGATPFWQTLVNTPGTLDSPLMAFQLSRYTNVTDAQPLEPGGTFNIGAVNSSLYTGDIDYQNTPDGSPGYWILELTSMSVQGNSISLPSGEGAWAAIDTGTTGVGMPAEIVQNIFAQVPGSQPAGGQFDGYYTYPCSTNIDAQVGFGNSSNRWTISSADFAFQQLEDGSCLGAFFELPSSSGTTTPPIIIGDTFLKNVYSVFRASNPPSVGFATLSSTAVSLNGADGPVPLPTIVSSLSGVNPTSTGVSVGTGGQNNGASSTTNGVHVAGLAVSLLTAVAPLLLW</sequence>
<dbReference type="SUPFAM" id="SSF50630">
    <property type="entry name" value="Acid proteases"/>
    <property type="match status" value="1"/>
</dbReference>
<dbReference type="InterPro" id="IPR033121">
    <property type="entry name" value="PEPTIDASE_A1"/>
</dbReference>
<keyword evidence="8" id="KW-1185">Reference proteome</keyword>
<evidence type="ECO:0000256" key="1">
    <source>
        <dbReference type="ARBA" id="ARBA00007447"/>
    </source>
</evidence>
<feature type="compositionally biased region" description="Polar residues" evidence="4">
    <location>
        <begin position="125"/>
        <end position="142"/>
    </location>
</feature>
<keyword evidence="3" id="KW-0378">Hydrolase</keyword>